<dbReference type="SUPFAM" id="SSF82282">
    <property type="entry name" value="Homocysteine S-methyltransferase"/>
    <property type="match status" value="1"/>
</dbReference>
<protein>
    <recommendedName>
        <fullName evidence="3">Hcy-binding domain-containing protein</fullName>
    </recommendedName>
</protein>
<accession>A0A314XJ25</accession>
<dbReference type="OrthoDB" id="261426at2759"/>
<reference evidence="4 5" key="1">
    <citation type="submission" date="2018-02" db="EMBL/GenBank/DDBJ databases">
        <title>Draft genome of wild Prunus yedoensis var. nudiflora.</title>
        <authorList>
            <person name="Baek S."/>
            <person name="Kim J.-H."/>
            <person name="Choi K."/>
            <person name="Kim G.-B."/>
            <person name="Cho A."/>
            <person name="Jang H."/>
            <person name="Shin C.-H."/>
            <person name="Yu H.-J."/>
            <person name="Mun J.-H."/>
        </authorList>
    </citation>
    <scope>NUCLEOTIDE SEQUENCE [LARGE SCALE GENOMIC DNA]</scope>
    <source>
        <strain evidence="5">cv. Jeju island</strain>
        <tissue evidence="4">Leaf</tissue>
    </source>
</reference>
<sequence length="74" mass="8728">MGELGWFFNVYIWRLQLFYKAICSNHQFWLPLFTDFLAFCLIKDPNLIKRVRLEYLGAGTDILVTSSYQGKAMD</sequence>
<dbReference type="GO" id="GO:0008168">
    <property type="term" value="F:methyltransferase activity"/>
    <property type="evidence" value="ECO:0007669"/>
    <property type="project" value="UniProtKB-KW"/>
</dbReference>
<dbReference type="InterPro" id="IPR036589">
    <property type="entry name" value="HCY_dom_sf"/>
</dbReference>
<dbReference type="Pfam" id="PF02574">
    <property type="entry name" value="S-methyl_trans"/>
    <property type="match status" value="1"/>
</dbReference>
<evidence type="ECO:0000256" key="1">
    <source>
        <dbReference type="ARBA" id="ARBA00022603"/>
    </source>
</evidence>
<feature type="domain" description="Hcy-binding" evidence="3">
    <location>
        <begin position="28"/>
        <end position="71"/>
    </location>
</feature>
<organism evidence="4 5">
    <name type="scientific">Prunus yedoensis var. nudiflora</name>
    <dbReference type="NCBI Taxonomy" id="2094558"/>
    <lineage>
        <taxon>Eukaryota</taxon>
        <taxon>Viridiplantae</taxon>
        <taxon>Streptophyta</taxon>
        <taxon>Embryophyta</taxon>
        <taxon>Tracheophyta</taxon>
        <taxon>Spermatophyta</taxon>
        <taxon>Magnoliopsida</taxon>
        <taxon>eudicotyledons</taxon>
        <taxon>Gunneridae</taxon>
        <taxon>Pentapetalae</taxon>
        <taxon>rosids</taxon>
        <taxon>fabids</taxon>
        <taxon>Rosales</taxon>
        <taxon>Rosaceae</taxon>
        <taxon>Amygdaloideae</taxon>
        <taxon>Amygdaleae</taxon>
        <taxon>Prunus</taxon>
    </lineage>
</organism>
<dbReference type="EMBL" id="PJQY01002413">
    <property type="protein sequence ID" value="PQP93922.1"/>
    <property type="molecule type" value="Genomic_DNA"/>
</dbReference>
<name>A0A314XJ25_PRUYE</name>
<dbReference type="InterPro" id="IPR003726">
    <property type="entry name" value="HCY_dom"/>
</dbReference>
<evidence type="ECO:0000313" key="4">
    <source>
        <dbReference type="EMBL" id="PQP93922.1"/>
    </source>
</evidence>
<comment type="caution">
    <text evidence="4">The sequence shown here is derived from an EMBL/GenBank/DDBJ whole genome shotgun (WGS) entry which is preliminary data.</text>
</comment>
<evidence type="ECO:0000313" key="5">
    <source>
        <dbReference type="Proteomes" id="UP000250321"/>
    </source>
</evidence>
<dbReference type="Proteomes" id="UP000250321">
    <property type="component" value="Unassembled WGS sequence"/>
</dbReference>
<dbReference type="GO" id="GO:0032259">
    <property type="term" value="P:methylation"/>
    <property type="evidence" value="ECO:0007669"/>
    <property type="project" value="UniProtKB-KW"/>
</dbReference>
<evidence type="ECO:0000259" key="3">
    <source>
        <dbReference type="Pfam" id="PF02574"/>
    </source>
</evidence>
<gene>
    <name evidence="4" type="ORF">Pyn_18385</name>
</gene>
<dbReference type="STRING" id="2094558.A0A314XJ25"/>
<keyword evidence="2" id="KW-0808">Transferase</keyword>
<keyword evidence="5" id="KW-1185">Reference proteome</keyword>
<evidence type="ECO:0000256" key="2">
    <source>
        <dbReference type="ARBA" id="ARBA00022679"/>
    </source>
</evidence>
<keyword evidence="1" id="KW-0489">Methyltransferase</keyword>
<dbReference type="AlphaFoldDB" id="A0A314XJ25"/>
<proteinExistence type="predicted"/>